<feature type="region of interest" description="Disordered" evidence="1">
    <location>
        <begin position="1"/>
        <end position="33"/>
    </location>
</feature>
<accession>W3VNR9</accession>
<evidence type="ECO:0008006" key="4">
    <source>
        <dbReference type="Google" id="ProtNLM"/>
    </source>
</evidence>
<dbReference type="AlphaFoldDB" id="W3VNR9"/>
<dbReference type="HOGENOM" id="CLU_564983_0_0_1"/>
<dbReference type="Proteomes" id="UP000019462">
    <property type="component" value="Unassembled WGS sequence"/>
</dbReference>
<dbReference type="GO" id="GO:0019901">
    <property type="term" value="F:protein kinase binding"/>
    <property type="evidence" value="ECO:0007669"/>
    <property type="project" value="InterPro"/>
</dbReference>
<evidence type="ECO:0000256" key="1">
    <source>
        <dbReference type="SAM" id="MobiDB-lite"/>
    </source>
</evidence>
<dbReference type="Gene3D" id="1.10.472.10">
    <property type="entry name" value="Cyclin-like"/>
    <property type="match status" value="1"/>
</dbReference>
<dbReference type="EMBL" id="AWNI01000010">
    <property type="protein sequence ID" value="ETS62427.1"/>
    <property type="molecule type" value="Genomic_DNA"/>
</dbReference>
<feature type="region of interest" description="Disordered" evidence="1">
    <location>
        <begin position="364"/>
        <end position="486"/>
    </location>
</feature>
<organism evidence="2 3">
    <name type="scientific">Moesziomyces aphidis</name>
    <name type="common">Pseudozyma aphidis</name>
    <dbReference type="NCBI Taxonomy" id="84754"/>
    <lineage>
        <taxon>Eukaryota</taxon>
        <taxon>Fungi</taxon>
        <taxon>Dikarya</taxon>
        <taxon>Basidiomycota</taxon>
        <taxon>Ustilaginomycotina</taxon>
        <taxon>Ustilaginomycetes</taxon>
        <taxon>Ustilaginales</taxon>
        <taxon>Ustilaginaceae</taxon>
        <taxon>Moesziomyces</taxon>
    </lineage>
</organism>
<name>W3VNR9_MOEAP</name>
<evidence type="ECO:0000313" key="3">
    <source>
        <dbReference type="Proteomes" id="UP000019462"/>
    </source>
</evidence>
<keyword evidence="3" id="KW-1185">Reference proteome</keyword>
<dbReference type="Pfam" id="PF08613">
    <property type="entry name" value="Cyclin"/>
    <property type="match status" value="1"/>
</dbReference>
<feature type="compositionally biased region" description="Low complexity" evidence="1">
    <location>
        <begin position="91"/>
        <end position="113"/>
    </location>
</feature>
<feature type="region of interest" description="Disordered" evidence="1">
    <location>
        <begin position="69"/>
        <end position="113"/>
    </location>
</feature>
<feature type="compositionally biased region" description="Polar residues" evidence="1">
    <location>
        <begin position="1"/>
        <end position="12"/>
    </location>
</feature>
<evidence type="ECO:0000313" key="2">
    <source>
        <dbReference type="EMBL" id="ETS62427.1"/>
    </source>
</evidence>
<feature type="compositionally biased region" description="Low complexity" evidence="1">
    <location>
        <begin position="367"/>
        <end position="384"/>
    </location>
</feature>
<reference evidence="2 3" key="1">
    <citation type="journal article" date="2014" name="Genome Announc.">
        <title>Genome sequence of the basidiomycetous fungus Pseudozyma aphidis DSM70725, an efficient producer of biosurfactant mannosylerythritol lipids.</title>
        <authorList>
            <person name="Lorenz S."/>
            <person name="Guenther M."/>
            <person name="Grumaz C."/>
            <person name="Rupp S."/>
            <person name="Zibek S."/>
            <person name="Sohn K."/>
        </authorList>
    </citation>
    <scope>NUCLEOTIDE SEQUENCE [LARGE SCALE GENOMIC DNA]</scope>
    <source>
        <strain evidence="3">ATCC 32657 / CBS 517.83 / DSM 70725 / JCM 10318 / NBRC 10182 / NRRL Y-7954 / St-0401</strain>
    </source>
</reference>
<feature type="region of interest" description="Disordered" evidence="1">
    <location>
        <begin position="314"/>
        <end position="349"/>
    </location>
</feature>
<proteinExistence type="predicted"/>
<protein>
    <recommendedName>
        <fullName evidence="4">Cyclin</fullName>
    </recommendedName>
</protein>
<feature type="compositionally biased region" description="Low complexity" evidence="1">
    <location>
        <begin position="402"/>
        <end position="415"/>
    </location>
</feature>
<comment type="caution">
    <text evidence="2">The sequence shown here is derived from an EMBL/GenBank/DDBJ whole genome shotgun (WGS) entry which is preliminary data.</text>
</comment>
<gene>
    <name evidence="2" type="ORF">PaG_03041</name>
</gene>
<dbReference type="GO" id="GO:0000307">
    <property type="term" value="C:cyclin-dependent protein kinase holoenzyme complex"/>
    <property type="evidence" value="ECO:0007669"/>
    <property type="project" value="TreeGrafter"/>
</dbReference>
<dbReference type="OrthoDB" id="337735at2759"/>
<dbReference type="SUPFAM" id="SSF47954">
    <property type="entry name" value="Cyclin-like"/>
    <property type="match status" value="1"/>
</dbReference>
<dbReference type="CDD" id="cd20558">
    <property type="entry name" value="CYCLIN_ScPCL7-like"/>
    <property type="match status" value="1"/>
</dbReference>
<dbReference type="InterPro" id="IPR013922">
    <property type="entry name" value="Cyclin_PHO80-like"/>
</dbReference>
<dbReference type="InterPro" id="IPR036915">
    <property type="entry name" value="Cyclin-like_sf"/>
</dbReference>
<dbReference type="GO" id="GO:0005634">
    <property type="term" value="C:nucleus"/>
    <property type="evidence" value="ECO:0007669"/>
    <property type="project" value="TreeGrafter"/>
</dbReference>
<dbReference type="PANTHER" id="PTHR15615">
    <property type="match status" value="1"/>
</dbReference>
<sequence length="486" mass="50157">MAQSLSALSSPSRAHLFRGSPQHVSSSSSSSLNISFPTPVAVAPAALTPASAHAASPSQASTSAIHMLSAPKSTPPRHTHAITAMSPQSHPPSATAPAPASAPTTAASTSASAPAPAPAAAAASAAAPASASNPKMLPYLFDDAQLDDVLVLVVDMLVKLTEHNDGLPLHPSALTRFHSRATPNISLSAYLRRIAKYTSIEKCCVLILLVYIDRVCERLEGFTICGLTVHRFICAAILCASKALCDAFNTNEHYAKVGGISLQEINLLEKEFLQIIDWRLICSGAVLQHYYASLVRSHSCYVLAPPPADVQMPIDAPGASAMDEDDPNAPVLASTKPHSHGDRSEVLDSNGARLRGSIALTSAMAAPNSQHSSPLPLSSNSASPFTPASVAGATRPHGGMVAASTSGSSASPSSAMHVDAVNPADPADPRSTASAVPSRRRKDEQRTPPSPRSVQPTPVTGAAAAVDGGGLDAHKRTRLDHPAPPS</sequence>
<dbReference type="PANTHER" id="PTHR15615:SF117">
    <property type="entry name" value="PHO85 CYCLIN PHO80"/>
    <property type="match status" value="1"/>
</dbReference>
<dbReference type="GO" id="GO:0016538">
    <property type="term" value="F:cyclin-dependent protein serine/threonine kinase regulator activity"/>
    <property type="evidence" value="ECO:0007669"/>
    <property type="project" value="TreeGrafter"/>
</dbReference>
<feature type="compositionally biased region" description="Low complexity" evidence="1">
    <location>
        <begin position="456"/>
        <end position="466"/>
    </location>
</feature>